<dbReference type="InterPro" id="IPR009068">
    <property type="entry name" value="uS15_NS1_RNA-bd_sf"/>
</dbReference>
<feature type="region of interest" description="Disordered" evidence="5">
    <location>
        <begin position="256"/>
        <end position="284"/>
    </location>
</feature>
<keyword evidence="7" id="KW-1185">Reference proteome</keyword>
<keyword evidence="2 4" id="KW-0689">Ribosomal protein</keyword>
<keyword evidence="3 4" id="KW-0687">Ribonucleoprotein</keyword>
<evidence type="ECO:0000256" key="1">
    <source>
        <dbReference type="ARBA" id="ARBA00008434"/>
    </source>
</evidence>
<dbReference type="InterPro" id="IPR000589">
    <property type="entry name" value="Ribosomal_uS15"/>
</dbReference>
<feature type="compositionally biased region" description="Low complexity" evidence="5">
    <location>
        <begin position="60"/>
        <end position="72"/>
    </location>
</feature>
<feature type="compositionally biased region" description="Pro residues" evidence="5">
    <location>
        <begin position="25"/>
        <end position="35"/>
    </location>
</feature>
<dbReference type="SMART" id="SM01387">
    <property type="entry name" value="Ribosomal_S15"/>
    <property type="match status" value="1"/>
</dbReference>
<feature type="compositionally biased region" description="Basic and acidic residues" evidence="5">
    <location>
        <begin position="256"/>
        <end position="266"/>
    </location>
</feature>
<gene>
    <name evidence="6" type="primary">ga17987</name>
    <name evidence="6" type="ORF">PR202_ga17987</name>
</gene>
<feature type="compositionally biased region" description="Low complexity" evidence="5">
    <location>
        <begin position="86"/>
        <end position="99"/>
    </location>
</feature>
<comment type="similarity">
    <text evidence="1 4">Belongs to the universal ribosomal protein uS15 family.</text>
</comment>
<evidence type="ECO:0008006" key="8">
    <source>
        <dbReference type="Google" id="ProtNLM"/>
    </source>
</evidence>
<feature type="compositionally biased region" description="Low complexity" evidence="5">
    <location>
        <begin position="36"/>
        <end position="45"/>
    </location>
</feature>
<reference evidence="6" key="2">
    <citation type="submission" date="2021-12" db="EMBL/GenBank/DDBJ databases">
        <title>Resequencing data analysis of finger millet.</title>
        <authorList>
            <person name="Hatakeyama M."/>
            <person name="Aluri S."/>
            <person name="Balachadran M.T."/>
            <person name="Sivarajan S.R."/>
            <person name="Poveda L."/>
            <person name="Shimizu-Inatsugi R."/>
            <person name="Schlapbach R."/>
            <person name="Sreeman S.M."/>
            <person name="Shimizu K.K."/>
        </authorList>
    </citation>
    <scope>NUCLEOTIDE SEQUENCE</scope>
</reference>
<feature type="region of interest" description="Disordered" evidence="5">
    <location>
        <begin position="194"/>
        <end position="219"/>
    </location>
</feature>
<evidence type="ECO:0000256" key="3">
    <source>
        <dbReference type="ARBA" id="ARBA00023274"/>
    </source>
</evidence>
<evidence type="ECO:0000256" key="4">
    <source>
        <dbReference type="RuleBase" id="RU003919"/>
    </source>
</evidence>
<dbReference type="GO" id="GO:0003735">
    <property type="term" value="F:structural constituent of ribosome"/>
    <property type="evidence" value="ECO:0007669"/>
    <property type="project" value="InterPro"/>
</dbReference>
<comment type="caution">
    <text evidence="6">The sequence shown here is derived from an EMBL/GenBank/DDBJ whole genome shotgun (WGS) entry which is preliminary data.</text>
</comment>
<name>A0AAV5CRZ9_ELECO</name>
<evidence type="ECO:0000313" key="7">
    <source>
        <dbReference type="Proteomes" id="UP001054889"/>
    </source>
</evidence>
<feature type="region of interest" description="Disordered" evidence="5">
    <location>
        <begin position="1"/>
        <end position="174"/>
    </location>
</feature>
<dbReference type="CDD" id="cd00353">
    <property type="entry name" value="Ribosomal_S15p_S13e"/>
    <property type="match status" value="1"/>
</dbReference>
<dbReference type="EMBL" id="BQKI01000008">
    <property type="protein sequence ID" value="GJN00780.1"/>
    <property type="molecule type" value="Genomic_DNA"/>
</dbReference>
<organism evidence="6 7">
    <name type="scientific">Eleusine coracana subsp. coracana</name>
    <dbReference type="NCBI Taxonomy" id="191504"/>
    <lineage>
        <taxon>Eukaryota</taxon>
        <taxon>Viridiplantae</taxon>
        <taxon>Streptophyta</taxon>
        <taxon>Embryophyta</taxon>
        <taxon>Tracheophyta</taxon>
        <taxon>Spermatophyta</taxon>
        <taxon>Magnoliopsida</taxon>
        <taxon>Liliopsida</taxon>
        <taxon>Poales</taxon>
        <taxon>Poaceae</taxon>
        <taxon>PACMAD clade</taxon>
        <taxon>Chloridoideae</taxon>
        <taxon>Cynodonteae</taxon>
        <taxon>Eleusininae</taxon>
        <taxon>Eleusine</taxon>
    </lineage>
</organism>
<dbReference type="PANTHER" id="PTHR47546:SF3">
    <property type="entry name" value="30S RIBOSOMAL PROTEIN S15, CHLOROPLASTIC"/>
    <property type="match status" value="1"/>
</dbReference>
<evidence type="ECO:0000256" key="5">
    <source>
        <dbReference type="SAM" id="MobiDB-lite"/>
    </source>
</evidence>
<accession>A0AAV5CRZ9</accession>
<dbReference type="Proteomes" id="UP001054889">
    <property type="component" value="Unassembled WGS sequence"/>
</dbReference>
<sequence length="284" mass="30957">MAALLRARPNHNPLLPRPFSSSTSPPAPSPFPSPPSTAADPASPSLFADIHNRLGSTPVSASSSSPRRAAPSLVHDLRHTLKTFRNSNPTTNSSSTTPSFLDILANTKHSSAPAPPSSSSPFPFGALRDSLRKPGSAVPGAKTLDWSSLLSKPQRPPATAVLGRDPKEKAGAKSGLGFQRHYSYDELGKRLHALRPTGAGKDGKEESMLTSSNIDKHSRKGLQEMVQRRKKYLKYLRRTDWDSYCLVLSKLGLRDVPEFKPPDYKSKSSSKTKSKKKIKRKMKV</sequence>
<protein>
    <recommendedName>
        <fullName evidence="8">30S ribosomal protein S15, chloroplastic</fullName>
    </recommendedName>
</protein>
<feature type="compositionally biased region" description="Basic residues" evidence="5">
    <location>
        <begin position="268"/>
        <end position="284"/>
    </location>
</feature>
<dbReference type="Pfam" id="PF00312">
    <property type="entry name" value="Ribosomal_S15"/>
    <property type="match status" value="1"/>
</dbReference>
<evidence type="ECO:0000256" key="2">
    <source>
        <dbReference type="ARBA" id="ARBA00022980"/>
    </source>
</evidence>
<dbReference type="GO" id="GO:0006412">
    <property type="term" value="P:translation"/>
    <property type="evidence" value="ECO:0007669"/>
    <property type="project" value="InterPro"/>
</dbReference>
<proteinExistence type="inferred from homology"/>
<dbReference type="GO" id="GO:1990904">
    <property type="term" value="C:ribonucleoprotein complex"/>
    <property type="evidence" value="ECO:0007669"/>
    <property type="project" value="UniProtKB-KW"/>
</dbReference>
<dbReference type="AlphaFoldDB" id="A0AAV5CRZ9"/>
<dbReference type="PANTHER" id="PTHR47546">
    <property type="entry name" value="S15/NS1, RNA-BINDING PROTEIN"/>
    <property type="match status" value="1"/>
</dbReference>
<reference evidence="6" key="1">
    <citation type="journal article" date="2018" name="DNA Res.">
        <title>Multiple hybrid de novo genome assembly of finger millet, an orphan allotetraploid crop.</title>
        <authorList>
            <person name="Hatakeyama M."/>
            <person name="Aluri S."/>
            <person name="Balachadran M.T."/>
            <person name="Sivarajan S.R."/>
            <person name="Patrignani A."/>
            <person name="Gruter S."/>
            <person name="Poveda L."/>
            <person name="Shimizu-Inatsugi R."/>
            <person name="Baeten J."/>
            <person name="Francoijs K.J."/>
            <person name="Nataraja K.N."/>
            <person name="Reddy Y.A.N."/>
            <person name="Phadnis S."/>
            <person name="Ravikumar R.L."/>
            <person name="Schlapbach R."/>
            <person name="Sreeman S.M."/>
            <person name="Shimizu K.K."/>
        </authorList>
    </citation>
    <scope>NUCLEOTIDE SEQUENCE</scope>
</reference>
<dbReference type="GO" id="GO:0005840">
    <property type="term" value="C:ribosome"/>
    <property type="evidence" value="ECO:0007669"/>
    <property type="project" value="UniProtKB-KW"/>
</dbReference>
<dbReference type="Gene3D" id="1.10.287.10">
    <property type="entry name" value="S15/NS1, RNA-binding"/>
    <property type="match status" value="1"/>
</dbReference>
<dbReference type="SUPFAM" id="SSF47060">
    <property type="entry name" value="S15/NS1 RNA-binding domain"/>
    <property type="match status" value="1"/>
</dbReference>
<evidence type="ECO:0000313" key="6">
    <source>
        <dbReference type="EMBL" id="GJN00780.1"/>
    </source>
</evidence>